<proteinExistence type="predicted"/>
<name>A0A2P5BZM2_PARAD</name>
<dbReference type="AlphaFoldDB" id="A0A2P5BZM2"/>
<protein>
    <submittedName>
        <fullName evidence="1">Uncharacterized protein</fullName>
    </submittedName>
</protein>
<reference evidence="2" key="1">
    <citation type="submission" date="2016-06" db="EMBL/GenBank/DDBJ databases">
        <title>Parallel loss of symbiosis genes in relatives of nitrogen-fixing non-legume Parasponia.</title>
        <authorList>
            <person name="Van Velzen R."/>
            <person name="Holmer R."/>
            <person name="Bu F."/>
            <person name="Rutten L."/>
            <person name="Van Zeijl A."/>
            <person name="Liu W."/>
            <person name="Santuari L."/>
            <person name="Cao Q."/>
            <person name="Sharma T."/>
            <person name="Shen D."/>
            <person name="Roswanjaya Y."/>
            <person name="Wardhani T."/>
            <person name="Kalhor M.S."/>
            <person name="Jansen J."/>
            <person name="Van den Hoogen J."/>
            <person name="Gungor B."/>
            <person name="Hartog M."/>
            <person name="Hontelez J."/>
            <person name="Verver J."/>
            <person name="Yang W.-C."/>
            <person name="Schijlen E."/>
            <person name="Repin R."/>
            <person name="Schilthuizen M."/>
            <person name="Schranz E."/>
            <person name="Heidstra R."/>
            <person name="Miyata K."/>
            <person name="Fedorova E."/>
            <person name="Kohlen W."/>
            <person name="Bisseling T."/>
            <person name="Smit S."/>
            <person name="Geurts R."/>
        </authorList>
    </citation>
    <scope>NUCLEOTIDE SEQUENCE [LARGE SCALE GENOMIC DNA]</scope>
    <source>
        <strain evidence="2">cv. WU1-14</strain>
    </source>
</reference>
<accession>A0A2P5BZM2</accession>
<sequence length="59" mass="6660">MDIMRVSCYLRVRDLGPCAGFADTPPSSVRMLGTYVTEVLQDRDERMRAHSMSSGDHKL</sequence>
<evidence type="ECO:0000313" key="2">
    <source>
        <dbReference type="Proteomes" id="UP000237105"/>
    </source>
</evidence>
<keyword evidence="2" id="KW-1185">Reference proteome</keyword>
<comment type="caution">
    <text evidence="1">The sequence shown here is derived from an EMBL/GenBank/DDBJ whole genome shotgun (WGS) entry which is preliminary data.</text>
</comment>
<evidence type="ECO:0000313" key="1">
    <source>
        <dbReference type="EMBL" id="PON54221.1"/>
    </source>
</evidence>
<gene>
    <name evidence="1" type="ORF">PanWU01x14_196110</name>
</gene>
<dbReference type="Proteomes" id="UP000237105">
    <property type="component" value="Unassembled WGS sequence"/>
</dbReference>
<organism evidence="1 2">
    <name type="scientific">Parasponia andersonii</name>
    <name type="common">Sponia andersonii</name>
    <dbReference type="NCBI Taxonomy" id="3476"/>
    <lineage>
        <taxon>Eukaryota</taxon>
        <taxon>Viridiplantae</taxon>
        <taxon>Streptophyta</taxon>
        <taxon>Embryophyta</taxon>
        <taxon>Tracheophyta</taxon>
        <taxon>Spermatophyta</taxon>
        <taxon>Magnoliopsida</taxon>
        <taxon>eudicotyledons</taxon>
        <taxon>Gunneridae</taxon>
        <taxon>Pentapetalae</taxon>
        <taxon>rosids</taxon>
        <taxon>fabids</taxon>
        <taxon>Rosales</taxon>
        <taxon>Cannabaceae</taxon>
        <taxon>Parasponia</taxon>
    </lineage>
</organism>
<dbReference type="EMBL" id="JXTB01000197">
    <property type="protein sequence ID" value="PON54221.1"/>
    <property type="molecule type" value="Genomic_DNA"/>
</dbReference>